<sequence length="281" mass="30929">MAPRVFLITGTSTGFGSELVKIVLEKGDYVVATARNSSKLSFDGANSSNSLLVDLDVTKQDSIEKAFDAALKKFKRVDVVVNNAGYGLSGEFESYTDEQIRTQMEVNFFGLINVTRKAMEVMRDLKTGGRIQQVTSIGGQIGVPTFSTYCASKWAVEGFTEAVSKEVKPEWGIKFTCIEPGGFRTDWSGRSMDFGTKKTAYDHINAKEAMGKRHGTQAGDPVKGAKVFYELAVMDNPPLRCIVGTDAYQRINDKIELYAKKVKQYEKLSNSTDVDGYQAPS</sequence>
<dbReference type="PRINTS" id="PR00080">
    <property type="entry name" value="SDRFAMILY"/>
</dbReference>
<protein>
    <submittedName>
        <fullName evidence="5">NAD(P)-binding protein</fullName>
    </submittedName>
</protein>
<dbReference type="PANTHER" id="PTHR43976">
    <property type="entry name" value="SHORT CHAIN DEHYDROGENASE"/>
    <property type="match status" value="1"/>
</dbReference>
<dbReference type="CDD" id="cd05374">
    <property type="entry name" value="17beta-HSD-like_SDR_c"/>
    <property type="match status" value="1"/>
</dbReference>
<dbReference type="InterPro" id="IPR002347">
    <property type="entry name" value="SDR_fam"/>
</dbReference>
<dbReference type="PRINTS" id="PR00081">
    <property type="entry name" value="GDHRDH"/>
</dbReference>
<reference evidence="5" key="1">
    <citation type="journal article" date="2020" name="Stud. Mycol.">
        <title>101 Dothideomycetes genomes: a test case for predicting lifestyles and emergence of pathogens.</title>
        <authorList>
            <person name="Haridas S."/>
            <person name="Albert R."/>
            <person name="Binder M."/>
            <person name="Bloem J."/>
            <person name="Labutti K."/>
            <person name="Salamov A."/>
            <person name="Andreopoulos B."/>
            <person name="Baker S."/>
            <person name="Barry K."/>
            <person name="Bills G."/>
            <person name="Bluhm B."/>
            <person name="Cannon C."/>
            <person name="Castanera R."/>
            <person name="Culley D."/>
            <person name="Daum C."/>
            <person name="Ezra D."/>
            <person name="Gonzalez J."/>
            <person name="Henrissat B."/>
            <person name="Kuo A."/>
            <person name="Liang C."/>
            <person name="Lipzen A."/>
            <person name="Lutzoni F."/>
            <person name="Magnuson J."/>
            <person name="Mondo S."/>
            <person name="Nolan M."/>
            <person name="Ohm R."/>
            <person name="Pangilinan J."/>
            <person name="Park H.-J."/>
            <person name="Ramirez L."/>
            <person name="Alfaro M."/>
            <person name="Sun H."/>
            <person name="Tritt A."/>
            <person name="Yoshinaga Y."/>
            <person name="Zwiers L.-H."/>
            <person name="Turgeon B."/>
            <person name="Goodwin S."/>
            <person name="Spatafora J."/>
            <person name="Crous P."/>
            <person name="Grigoriev I."/>
        </authorList>
    </citation>
    <scope>NUCLEOTIDE SEQUENCE</scope>
    <source>
        <strain evidence="5">CBS 122681</strain>
    </source>
</reference>
<dbReference type="InterPro" id="IPR051911">
    <property type="entry name" value="SDR_oxidoreductase"/>
</dbReference>
<comment type="similarity">
    <text evidence="1 4">Belongs to the short-chain dehydrogenases/reductases (SDR) family.</text>
</comment>
<dbReference type="AlphaFoldDB" id="A0A6A6TJG7"/>
<evidence type="ECO:0000313" key="6">
    <source>
        <dbReference type="Proteomes" id="UP000799324"/>
    </source>
</evidence>
<dbReference type="InterPro" id="IPR036291">
    <property type="entry name" value="NAD(P)-bd_dom_sf"/>
</dbReference>
<dbReference type="GO" id="GO:0016491">
    <property type="term" value="F:oxidoreductase activity"/>
    <property type="evidence" value="ECO:0007669"/>
    <property type="project" value="UniProtKB-KW"/>
</dbReference>
<keyword evidence="6" id="KW-1185">Reference proteome</keyword>
<organism evidence="5 6">
    <name type="scientific">Lophiostoma macrostomum CBS 122681</name>
    <dbReference type="NCBI Taxonomy" id="1314788"/>
    <lineage>
        <taxon>Eukaryota</taxon>
        <taxon>Fungi</taxon>
        <taxon>Dikarya</taxon>
        <taxon>Ascomycota</taxon>
        <taxon>Pezizomycotina</taxon>
        <taxon>Dothideomycetes</taxon>
        <taxon>Pleosporomycetidae</taxon>
        <taxon>Pleosporales</taxon>
        <taxon>Lophiostomataceae</taxon>
        <taxon>Lophiostoma</taxon>
    </lineage>
</organism>
<evidence type="ECO:0000313" key="5">
    <source>
        <dbReference type="EMBL" id="KAF2659566.1"/>
    </source>
</evidence>
<dbReference type="InterPro" id="IPR020904">
    <property type="entry name" value="Sc_DH/Rdtase_CS"/>
</dbReference>
<keyword evidence="2" id="KW-0521">NADP</keyword>
<dbReference type="Pfam" id="PF00106">
    <property type="entry name" value="adh_short"/>
    <property type="match status" value="1"/>
</dbReference>
<dbReference type="Gene3D" id="3.40.50.720">
    <property type="entry name" value="NAD(P)-binding Rossmann-like Domain"/>
    <property type="match status" value="1"/>
</dbReference>
<dbReference type="PROSITE" id="PS00061">
    <property type="entry name" value="ADH_SHORT"/>
    <property type="match status" value="1"/>
</dbReference>
<evidence type="ECO:0000256" key="3">
    <source>
        <dbReference type="ARBA" id="ARBA00023002"/>
    </source>
</evidence>
<keyword evidence="3" id="KW-0560">Oxidoreductase</keyword>
<dbReference type="OrthoDB" id="1274115at2759"/>
<proteinExistence type="inferred from homology"/>
<evidence type="ECO:0000256" key="2">
    <source>
        <dbReference type="ARBA" id="ARBA00022857"/>
    </source>
</evidence>
<dbReference type="SUPFAM" id="SSF51735">
    <property type="entry name" value="NAD(P)-binding Rossmann-fold domains"/>
    <property type="match status" value="1"/>
</dbReference>
<dbReference type="EMBL" id="MU004306">
    <property type="protein sequence ID" value="KAF2659566.1"/>
    <property type="molecule type" value="Genomic_DNA"/>
</dbReference>
<gene>
    <name evidence="5" type="ORF">K491DRAFT_702191</name>
</gene>
<dbReference type="PANTHER" id="PTHR43976:SF16">
    <property type="entry name" value="SHORT-CHAIN DEHYDROGENASE_REDUCTASE FAMILY PROTEIN"/>
    <property type="match status" value="1"/>
</dbReference>
<dbReference type="Proteomes" id="UP000799324">
    <property type="component" value="Unassembled WGS sequence"/>
</dbReference>
<evidence type="ECO:0000256" key="4">
    <source>
        <dbReference type="RuleBase" id="RU000363"/>
    </source>
</evidence>
<name>A0A6A6TJG7_9PLEO</name>
<evidence type="ECO:0000256" key="1">
    <source>
        <dbReference type="ARBA" id="ARBA00006484"/>
    </source>
</evidence>
<accession>A0A6A6TJG7</accession>